<dbReference type="Gene3D" id="6.10.140.140">
    <property type="match status" value="1"/>
</dbReference>
<protein>
    <recommendedName>
        <fullName evidence="2">KRAB domain-containing protein</fullName>
    </recommendedName>
</protein>
<dbReference type="SUPFAM" id="SSF109640">
    <property type="entry name" value="KRAB domain (Kruppel-associated box)"/>
    <property type="match status" value="1"/>
</dbReference>
<feature type="compositionally biased region" description="Basic and acidic residues" evidence="1">
    <location>
        <begin position="57"/>
        <end position="68"/>
    </location>
</feature>
<evidence type="ECO:0000259" key="2">
    <source>
        <dbReference type="PROSITE" id="PS50805"/>
    </source>
</evidence>
<organism evidence="3 4">
    <name type="scientific">Monodelphis domestica</name>
    <name type="common">Gray short-tailed opossum</name>
    <dbReference type="NCBI Taxonomy" id="13616"/>
    <lineage>
        <taxon>Eukaryota</taxon>
        <taxon>Metazoa</taxon>
        <taxon>Chordata</taxon>
        <taxon>Craniata</taxon>
        <taxon>Vertebrata</taxon>
        <taxon>Euteleostomi</taxon>
        <taxon>Mammalia</taxon>
        <taxon>Metatheria</taxon>
        <taxon>Didelphimorphia</taxon>
        <taxon>Didelphidae</taxon>
        <taxon>Monodelphis</taxon>
    </lineage>
</organism>
<proteinExistence type="predicted"/>
<evidence type="ECO:0000313" key="4">
    <source>
        <dbReference type="Proteomes" id="UP000002280"/>
    </source>
</evidence>
<reference evidence="3 4" key="1">
    <citation type="journal article" date="2007" name="Nature">
        <title>Genome of the marsupial Monodelphis domestica reveals innovation in non-coding sequences.</title>
        <authorList>
            <person name="Mikkelsen T.S."/>
            <person name="Wakefield M.J."/>
            <person name="Aken B."/>
            <person name="Amemiya C.T."/>
            <person name="Chang J.L."/>
            <person name="Duke S."/>
            <person name="Garber M."/>
            <person name="Gentles A.J."/>
            <person name="Goodstadt L."/>
            <person name="Heger A."/>
            <person name="Jurka J."/>
            <person name="Kamal M."/>
            <person name="Mauceli E."/>
            <person name="Searle S.M."/>
            <person name="Sharpe T."/>
            <person name="Baker M.L."/>
            <person name="Batzer M.A."/>
            <person name="Benos P.V."/>
            <person name="Belov K."/>
            <person name="Clamp M."/>
            <person name="Cook A."/>
            <person name="Cuff J."/>
            <person name="Das R."/>
            <person name="Davidow L."/>
            <person name="Deakin J.E."/>
            <person name="Fazzari M.J."/>
            <person name="Glass J.L."/>
            <person name="Grabherr M."/>
            <person name="Greally J.M."/>
            <person name="Gu W."/>
            <person name="Hore T.A."/>
            <person name="Huttley G.A."/>
            <person name="Kleber M."/>
            <person name="Jirtle R.L."/>
            <person name="Koina E."/>
            <person name="Lee J.T."/>
            <person name="Mahony S."/>
            <person name="Marra M.A."/>
            <person name="Miller R.D."/>
            <person name="Nicholls R.D."/>
            <person name="Oda M."/>
            <person name="Papenfuss A.T."/>
            <person name="Parra Z.E."/>
            <person name="Pollock D.D."/>
            <person name="Ray D.A."/>
            <person name="Schein J.E."/>
            <person name="Speed T.P."/>
            <person name="Thompson K."/>
            <person name="VandeBerg J.L."/>
            <person name="Wade C.M."/>
            <person name="Walker J.A."/>
            <person name="Waters P.D."/>
            <person name="Webber C."/>
            <person name="Weidman J.R."/>
            <person name="Xie X."/>
            <person name="Zody M.C."/>
            <person name="Baldwin J."/>
            <person name="Abdouelleil A."/>
            <person name="Abdulkadir J."/>
            <person name="Abebe A."/>
            <person name="Abera B."/>
            <person name="Abreu J."/>
            <person name="Acer S.C."/>
            <person name="Aftuck L."/>
            <person name="Alexander A."/>
            <person name="An P."/>
            <person name="Anderson E."/>
            <person name="Anderson S."/>
            <person name="Arachi H."/>
            <person name="Azer M."/>
            <person name="Bachantsang P."/>
            <person name="Barry A."/>
            <person name="Bayul T."/>
            <person name="Berlin A."/>
            <person name="Bessette D."/>
            <person name="Bloom T."/>
            <person name="Bloom T."/>
            <person name="Boguslavskiy L."/>
            <person name="Bonnet C."/>
            <person name="Boukhgalter B."/>
            <person name="Bourzgui I."/>
            <person name="Brown A."/>
            <person name="Cahill P."/>
            <person name="Channer S."/>
            <person name="Cheshatsang Y."/>
            <person name="Chuda L."/>
            <person name="Citroen M."/>
            <person name="Collymore A."/>
            <person name="Cooke P."/>
            <person name="Costello M."/>
            <person name="D'Aco K."/>
            <person name="Daza R."/>
            <person name="De Haan G."/>
            <person name="DeGray S."/>
            <person name="DeMaso C."/>
            <person name="Dhargay N."/>
            <person name="Dooley K."/>
            <person name="Dooley E."/>
            <person name="Doricent M."/>
            <person name="Dorje P."/>
            <person name="Dorjee K."/>
            <person name="Dupes A."/>
            <person name="Elong R."/>
            <person name="Falk J."/>
            <person name="Farina A."/>
            <person name="Faro S."/>
            <person name="Ferguson D."/>
            <person name="Fisher S."/>
            <person name="Foley C.D."/>
            <person name="Franke A."/>
            <person name="Friedrich D."/>
            <person name="Gadbois L."/>
            <person name="Gearin G."/>
            <person name="Gearin C.R."/>
            <person name="Giannoukos G."/>
            <person name="Goode T."/>
            <person name="Graham J."/>
            <person name="Grandbois E."/>
            <person name="Grewal S."/>
            <person name="Gyaltsen K."/>
            <person name="Hafez N."/>
            <person name="Hagos B."/>
            <person name="Hall J."/>
            <person name="Henson C."/>
            <person name="Hollinger A."/>
            <person name="Honan T."/>
            <person name="Huard M.D."/>
            <person name="Hughes L."/>
            <person name="Hurhula B."/>
            <person name="Husby M.E."/>
            <person name="Kamat A."/>
            <person name="Kanga B."/>
            <person name="Kashin S."/>
            <person name="Khazanovich D."/>
            <person name="Kisner P."/>
            <person name="Lance K."/>
            <person name="Lara M."/>
            <person name="Lee W."/>
            <person name="Lennon N."/>
            <person name="Letendre F."/>
            <person name="LeVine R."/>
            <person name="Lipovsky A."/>
            <person name="Liu X."/>
            <person name="Liu J."/>
            <person name="Liu S."/>
            <person name="Lokyitsang T."/>
            <person name="Lokyitsang Y."/>
            <person name="Lubonja R."/>
            <person name="Lui A."/>
            <person name="MacDonald P."/>
            <person name="Magnisalis V."/>
            <person name="Maru K."/>
            <person name="Matthews C."/>
            <person name="McCusker W."/>
            <person name="McDonough S."/>
            <person name="Mehta T."/>
            <person name="Meldrim J."/>
            <person name="Meneus L."/>
            <person name="Mihai O."/>
            <person name="Mihalev A."/>
            <person name="Mihova T."/>
            <person name="Mittelman R."/>
            <person name="Mlenga V."/>
            <person name="Montmayeur A."/>
            <person name="Mulrain L."/>
            <person name="Navidi A."/>
            <person name="Naylor J."/>
            <person name="Negash T."/>
            <person name="Nguyen T."/>
            <person name="Nguyen N."/>
            <person name="Nicol R."/>
            <person name="Norbu C."/>
            <person name="Norbu N."/>
            <person name="Novod N."/>
            <person name="O'Neill B."/>
            <person name="Osman S."/>
            <person name="Markiewicz E."/>
            <person name="Oyono O.L."/>
            <person name="Patti C."/>
            <person name="Phunkhang P."/>
            <person name="Pierre F."/>
            <person name="Priest M."/>
            <person name="Raghuraman S."/>
            <person name="Rege F."/>
            <person name="Reyes R."/>
            <person name="Rise C."/>
            <person name="Rogov P."/>
            <person name="Ross K."/>
            <person name="Ryan E."/>
            <person name="Settipalli S."/>
            <person name="Shea T."/>
            <person name="Sherpa N."/>
            <person name="Shi L."/>
            <person name="Shih D."/>
            <person name="Sparrow T."/>
            <person name="Spaulding J."/>
            <person name="Stalker J."/>
            <person name="Stange-Thomann N."/>
            <person name="Stavropoulos S."/>
            <person name="Stone C."/>
            <person name="Strader C."/>
            <person name="Tesfaye S."/>
            <person name="Thomson T."/>
            <person name="Thoulutsang Y."/>
            <person name="Thoulutsang D."/>
            <person name="Topham K."/>
            <person name="Topping I."/>
            <person name="Tsamla T."/>
            <person name="Vassiliev H."/>
            <person name="Vo A."/>
            <person name="Wangchuk T."/>
            <person name="Wangdi T."/>
            <person name="Weiand M."/>
            <person name="Wilkinson J."/>
            <person name="Wilson A."/>
            <person name="Yadav S."/>
            <person name="Young G."/>
            <person name="Yu Q."/>
            <person name="Zembek L."/>
            <person name="Zhong D."/>
            <person name="Zimmer A."/>
            <person name="Zwirko Z."/>
            <person name="Jaffe D.B."/>
            <person name="Alvarez P."/>
            <person name="Brockman W."/>
            <person name="Butler J."/>
            <person name="Chin C."/>
            <person name="Gnerre S."/>
            <person name="MacCallum I."/>
            <person name="Graves J.A."/>
            <person name="Ponting C.P."/>
            <person name="Breen M."/>
            <person name="Samollow P.B."/>
            <person name="Lander E.S."/>
            <person name="Lindblad-Toh K."/>
        </authorList>
    </citation>
    <scope>NUCLEOTIDE SEQUENCE [LARGE SCALE GENOMIC DNA]</scope>
</reference>
<evidence type="ECO:0000313" key="3">
    <source>
        <dbReference type="Ensembl" id="ENSMODP00000057984.1"/>
    </source>
</evidence>
<dbReference type="Proteomes" id="UP000002280">
    <property type="component" value="Chromosome 8"/>
</dbReference>
<dbReference type="InterPro" id="IPR050169">
    <property type="entry name" value="Krueppel_C2H2_ZnF"/>
</dbReference>
<dbReference type="OMA" id="FRKWALQ"/>
<dbReference type="AlphaFoldDB" id="A0A5F8HD47"/>
<name>A0A5F8HD47_MONDO</name>
<sequence>LAAVTRLALQESLTFRDVAVLFTWDEWRRLGPAQRSLYREVMLETFEHLVALGEAQHPPRGDLGREGESAWGGGSQEPGKVSAHPGGVQPLRPQPPGSLGSRVLRLAWGPRSLRWVGEGPLLWTSQRPFLP</sequence>
<dbReference type="GO" id="GO:0006355">
    <property type="term" value="P:regulation of DNA-templated transcription"/>
    <property type="evidence" value="ECO:0007669"/>
    <property type="project" value="InterPro"/>
</dbReference>
<dbReference type="PROSITE" id="PS50805">
    <property type="entry name" value="KRAB"/>
    <property type="match status" value="1"/>
</dbReference>
<dbReference type="CDD" id="cd07765">
    <property type="entry name" value="KRAB_A-box"/>
    <property type="match status" value="1"/>
</dbReference>
<reference evidence="3" key="3">
    <citation type="submission" date="2025-09" db="UniProtKB">
        <authorList>
            <consortium name="Ensembl"/>
        </authorList>
    </citation>
    <scope>IDENTIFICATION</scope>
</reference>
<dbReference type="GeneTree" id="ENSGT00940000161437"/>
<accession>A0A5F8HD47</accession>
<dbReference type="InParanoid" id="A0A5F8HD47"/>
<evidence type="ECO:0000256" key="1">
    <source>
        <dbReference type="SAM" id="MobiDB-lite"/>
    </source>
</evidence>
<dbReference type="InterPro" id="IPR036051">
    <property type="entry name" value="KRAB_dom_sf"/>
</dbReference>
<reference evidence="3" key="2">
    <citation type="submission" date="2025-08" db="UniProtKB">
        <authorList>
            <consortium name="Ensembl"/>
        </authorList>
    </citation>
    <scope>IDENTIFICATION</scope>
</reference>
<dbReference type="PANTHER" id="PTHR23232:SF163">
    <property type="entry name" value="ZINC FINGER PROTEIN 589"/>
    <property type="match status" value="1"/>
</dbReference>
<dbReference type="Bgee" id="ENSMODG00000037857">
    <property type="expression patterns" value="Expressed in testis and 2 other cell types or tissues"/>
</dbReference>
<feature type="region of interest" description="Disordered" evidence="1">
    <location>
        <begin position="54"/>
        <end position="99"/>
    </location>
</feature>
<dbReference type="InterPro" id="IPR001909">
    <property type="entry name" value="KRAB"/>
</dbReference>
<keyword evidence="4" id="KW-1185">Reference proteome</keyword>
<dbReference type="Ensembl" id="ENSMODT00000065824.1">
    <property type="protein sequence ID" value="ENSMODP00000057984.1"/>
    <property type="gene ID" value="ENSMODG00000037857.1"/>
</dbReference>
<feature type="domain" description="KRAB" evidence="2">
    <location>
        <begin position="13"/>
        <end position="83"/>
    </location>
</feature>
<dbReference type="PANTHER" id="PTHR23232">
    <property type="entry name" value="KRAB DOMAIN C2H2 ZINC FINGER"/>
    <property type="match status" value="1"/>
</dbReference>
<dbReference type="Pfam" id="PF01352">
    <property type="entry name" value="KRAB"/>
    <property type="match status" value="1"/>
</dbReference>
<dbReference type="SMART" id="SM00349">
    <property type="entry name" value="KRAB"/>
    <property type="match status" value="1"/>
</dbReference>